<dbReference type="EMBL" id="JADCTT010000011">
    <property type="protein sequence ID" value="KAF9746681.1"/>
    <property type="molecule type" value="Genomic_DNA"/>
</dbReference>
<protein>
    <submittedName>
        <fullName evidence="2">Uncharacterized protein</fullName>
    </submittedName>
</protein>
<dbReference type="AlphaFoldDB" id="A0A8H7N2Z1"/>
<reference evidence="2" key="1">
    <citation type="submission" date="2020-10" db="EMBL/GenBank/DDBJ databases">
        <title>High-Quality Genome Resource of Clonostachys rosea strain S41 by Oxford Nanopore Long-Read Sequencing.</title>
        <authorList>
            <person name="Wang H."/>
        </authorList>
    </citation>
    <scope>NUCLEOTIDE SEQUENCE</scope>
    <source>
        <strain evidence="2">S41</strain>
    </source>
</reference>
<dbReference type="Proteomes" id="UP000616885">
    <property type="component" value="Unassembled WGS sequence"/>
</dbReference>
<proteinExistence type="predicted"/>
<dbReference type="Gene3D" id="2.60.40.2970">
    <property type="match status" value="1"/>
</dbReference>
<evidence type="ECO:0000256" key="1">
    <source>
        <dbReference type="SAM" id="MobiDB-lite"/>
    </source>
</evidence>
<feature type="region of interest" description="Disordered" evidence="1">
    <location>
        <begin position="1"/>
        <end position="20"/>
    </location>
</feature>
<gene>
    <name evidence="2" type="ORF">IM811_003586</name>
</gene>
<evidence type="ECO:0000313" key="3">
    <source>
        <dbReference type="Proteomes" id="UP000616885"/>
    </source>
</evidence>
<organism evidence="2 3">
    <name type="scientific">Bionectria ochroleuca</name>
    <name type="common">Gliocladium roseum</name>
    <dbReference type="NCBI Taxonomy" id="29856"/>
    <lineage>
        <taxon>Eukaryota</taxon>
        <taxon>Fungi</taxon>
        <taxon>Dikarya</taxon>
        <taxon>Ascomycota</taxon>
        <taxon>Pezizomycotina</taxon>
        <taxon>Sordariomycetes</taxon>
        <taxon>Hypocreomycetidae</taxon>
        <taxon>Hypocreales</taxon>
        <taxon>Bionectriaceae</taxon>
        <taxon>Clonostachys</taxon>
    </lineage>
</organism>
<name>A0A8H7N2Z1_BIOOC</name>
<comment type="caution">
    <text evidence="2">The sequence shown here is derived from an EMBL/GenBank/DDBJ whole genome shotgun (WGS) entry which is preliminary data.</text>
</comment>
<evidence type="ECO:0000313" key="2">
    <source>
        <dbReference type="EMBL" id="KAF9746681.1"/>
    </source>
</evidence>
<accession>A0A8H7N2Z1</accession>
<sequence>MPTKTWPYHHQSRCPPHHLSQPSSYDINHAYFSPTKENPHGTFANLFSISHPRRDSSRARPLLSVQHGLESAAVRPWQSRTQHDDHRGPEAVHQPYAWLVAPEIVATVTNDNAFPVSILKYEAPLDPLVLALGKLQITPAGADAPLDLPKIAVRRVWPPTRDQLVTLEPGESQQNPVQLREQVVPPSDLTGEVSIQLKGRWQAVWSKRKEDIDDSSLENPNVSPEVEHGEYATGKLKVHF</sequence>